<evidence type="ECO:0000313" key="4">
    <source>
        <dbReference type="Proteomes" id="UP000774617"/>
    </source>
</evidence>
<feature type="domain" description="DUF7730" evidence="2">
    <location>
        <begin position="49"/>
        <end position="173"/>
    </location>
</feature>
<dbReference type="PANTHER" id="PTHR42085">
    <property type="entry name" value="F-BOX DOMAIN-CONTAINING PROTEIN"/>
    <property type="match status" value="1"/>
</dbReference>
<protein>
    <recommendedName>
        <fullName evidence="2">DUF7730 domain-containing protein</fullName>
    </recommendedName>
</protein>
<evidence type="ECO:0000256" key="1">
    <source>
        <dbReference type="SAM" id="MobiDB-lite"/>
    </source>
</evidence>
<comment type="caution">
    <text evidence="3">The sequence shown here is derived from an EMBL/GenBank/DDBJ whole genome shotgun (WGS) entry which is preliminary data.</text>
</comment>
<feature type="region of interest" description="Disordered" evidence="1">
    <location>
        <begin position="236"/>
        <end position="257"/>
    </location>
</feature>
<sequence length="274" mass="30293">FTSHLNRPTSKNHYPKSVMATATLTEQHQQPTTMTLRGASPPPAPAEQNQLASPFLRLPGELRNAIYELLLTPPELTSQQRRAAAVHSSSCSSSLPKADIHPAILRTCKQIHEEATAILYARNTFSAHSTLLTKMPFLIKPSQPILHTGVISQIRNWRVCIRLDTDPFFTAQDVAAAFSGCDSLEVECWQAQFEACDYTALRLFEDVRGVGKATVTGSVEPGFAHWLELVMESPIETDEERKSGSSTPAYVEMEGEDGRRCARGPGGLPLWVWH</sequence>
<dbReference type="InterPro" id="IPR038883">
    <property type="entry name" value="AN11006-like"/>
</dbReference>
<dbReference type="InterPro" id="IPR056632">
    <property type="entry name" value="DUF7730"/>
</dbReference>
<feature type="compositionally biased region" description="Polar residues" evidence="1">
    <location>
        <begin position="26"/>
        <end position="35"/>
    </location>
</feature>
<evidence type="ECO:0000313" key="3">
    <source>
        <dbReference type="EMBL" id="KAH7063616.1"/>
    </source>
</evidence>
<organism evidence="3 4">
    <name type="scientific">Macrophomina phaseolina</name>
    <dbReference type="NCBI Taxonomy" id="35725"/>
    <lineage>
        <taxon>Eukaryota</taxon>
        <taxon>Fungi</taxon>
        <taxon>Dikarya</taxon>
        <taxon>Ascomycota</taxon>
        <taxon>Pezizomycotina</taxon>
        <taxon>Dothideomycetes</taxon>
        <taxon>Dothideomycetes incertae sedis</taxon>
        <taxon>Botryosphaeriales</taxon>
        <taxon>Botryosphaeriaceae</taxon>
        <taxon>Macrophomina</taxon>
    </lineage>
</organism>
<name>A0ABQ8GTG4_9PEZI</name>
<dbReference type="Pfam" id="PF24864">
    <property type="entry name" value="DUF7730"/>
    <property type="match status" value="1"/>
</dbReference>
<proteinExistence type="predicted"/>
<gene>
    <name evidence="3" type="ORF">B0J12DRAFT_563086</name>
</gene>
<dbReference type="EMBL" id="JAGTJR010000002">
    <property type="protein sequence ID" value="KAH7063616.1"/>
    <property type="molecule type" value="Genomic_DNA"/>
</dbReference>
<dbReference type="PANTHER" id="PTHR42085:SF4">
    <property type="entry name" value="F-BOX DOMAIN-CONTAINING PROTEIN"/>
    <property type="match status" value="1"/>
</dbReference>
<dbReference type="Proteomes" id="UP000774617">
    <property type="component" value="Unassembled WGS sequence"/>
</dbReference>
<feature type="region of interest" description="Disordered" evidence="1">
    <location>
        <begin position="26"/>
        <end position="49"/>
    </location>
</feature>
<keyword evidence="4" id="KW-1185">Reference proteome</keyword>
<evidence type="ECO:0000259" key="2">
    <source>
        <dbReference type="Pfam" id="PF24864"/>
    </source>
</evidence>
<feature type="non-terminal residue" evidence="3">
    <location>
        <position position="1"/>
    </location>
</feature>
<reference evidence="3 4" key="1">
    <citation type="journal article" date="2021" name="Nat. Commun.">
        <title>Genetic determinants of endophytism in the Arabidopsis root mycobiome.</title>
        <authorList>
            <person name="Mesny F."/>
            <person name="Miyauchi S."/>
            <person name="Thiergart T."/>
            <person name="Pickel B."/>
            <person name="Atanasova L."/>
            <person name="Karlsson M."/>
            <person name="Huettel B."/>
            <person name="Barry K.W."/>
            <person name="Haridas S."/>
            <person name="Chen C."/>
            <person name="Bauer D."/>
            <person name="Andreopoulos W."/>
            <person name="Pangilinan J."/>
            <person name="LaButti K."/>
            <person name="Riley R."/>
            <person name="Lipzen A."/>
            <person name="Clum A."/>
            <person name="Drula E."/>
            <person name="Henrissat B."/>
            <person name="Kohler A."/>
            <person name="Grigoriev I.V."/>
            <person name="Martin F.M."/>
            <person name="Hacquard S."/>
        </authorList>
    </citation>
    <scope>NUCLEOTIDE SEQUENCE [LARGE SCALE GENOMIC DNA]</scope>
    <source>
        <strain evidence="3 4">MPI-SDFR-AT-0080</strain>
    </source>
</reference>
<accession>A0ABQ8GTG4</accession>